<evidence type="ECO:0000256" key="1">
    <source>
        <dbReference type="SAM" id="MobiDB-lite"/>
    </source>
</evidence>
<organism evidence="2">
    <name type="scientific">uncultured Blastococcus sp</name>
    <dbReference type="NCBI Taxonomy" id="217144"/>
    <lineage>
        <taxon>Bacteria</taxon>
        <taxon>Bacillati</taxon>
        <taxon>Actinomycetota</taxon>
        <taxon>Actinomycetes</taxon>
        <taxon>Geodermatophilales</taxon>
        <taxon>Geodermatophilaceae</taxon>
        <taxon>Blastococcus</taxon>
        <taxon>environmental samples</taxon>
    </lineage>
</organism>
<feature type="region of interest" description="Disordered" evidence="1">
    <location>
        <begin position="1"/>
        <end position="50"/>
    </location>
</feature>
<proteinExistence type="predicted"/>
<sequence>GRRRRCTRRAMSCSHPRSTRDRTDGRPRRAPAGPLADPLPPAAGILGRLL</sequence>
<feature type="compositionally biased region" description="Basic and acidic residues" evidence="1">
    <location>
        <begin position="18"/>
        <end position="27"/>
    </location>
</feature>
<accession>A0A6J4H3L6</accession>
<dbReference type="EMBL" id="CADCTI010000014">
    <property type="protein sequence ID" value="CAA9212224.1"/>
    <property type="molecule type" value="Genomic_DNA"/>
</dbReference>
<dbReference type="AlphaFoldDB" id="A0A6J4H3L6"/>
<evidence type="ECO:0000313" key="2">
    <source>
        <dbReference type="EMBL" id="CAA9212224.1"/>
    </source>
</evidence>
<reference evidence="2" key="1">
    <citation type="submission" date="2020-02" db="EMBL/GenBank/DDBJ databases">
        <authorList>
            <person name="Meier V. D."/>
        </authorList>
    </citation>
    <scope>NUCLEOTIDE SEQUENCE</scope>
    <source>
        <strain evidence="2">AVDCRST_MAG57</strain>
    </source>
</reference>
<feature type="non-terminal residue" evidence="2">
    <location>
        <position position="50"/>
    </location>
</feature>
<name>A0A6J4H3L6_9ACTN</name>
<protein>
    <submittedName>
        <fullName evidence="2">Uncharacterized protein</fullName>
    </submittedName>
</protein>
<gene>
    <name evidence="2" type="ORF">AVDCRST_MAG57-138</name>
</gene>
<feature type="non-terminal residue" evidence="2">
    <location>
        <position position="1"/>
    </location>
</feature>